<feature type="domain" description="Ubiquinol-cytochrome c chaperone" evidence="2">
    <location>
        <begin position="39"/>
        <end position="164"/>
    </location>
</feature>
<comment type="caution">
    <text evidence="3">The sequence shown here is derived from an EMBL/GenBank/DDBJ whole genome shotgun (WGS) entry which is preliminary data.</text>
</comment>
<comment type="similarity">
    <text evidence="1">Belongs to the CBP3 family.</text>
</comment>
<name>A0AAD5SQY9_9FUNG</name>
<keyword evidence="4" id="KW-1185">Reference proteome</keyword>
<organism evidence="3 4">
    <name type="scientific">Physocladia obscura</name>
    <dbReference type="NCBI Taxonomy" id="109957"/>
    <lineage>
        <taxon>Eukaryota</taxon>
        <taxon>Fungi</taxon>
        <taxon>Fungi incertae sedis</taxon>
        <taxon>Chytridiomycota</taxon>
        <taxon>Chytridiomycota incertae sedis</taxon>
        <taxon>Chytridiomycetes</taxon>
        <taxon>Chytridiales</taxon>
        <taxon>Chytriomycetaceae</taxon>
        <taxon>Physocladia</taxon>
    </lineage>
</organism>
<protein>
    <recommendedName>
        <fullName evidence="2">Ubiquinol-cytochrome c chaperone domain-containing protein</fullName>
    </recommendedName>
</protein>
<gene>
    <name evidence="3" type="ORF">HK100_007856</name>
</gene>
<reference evidence="3" key="1">
    <citation type="submission" date="2020-05" db="EMBL/GenBank/DDBJ databases">
        <title>Phylogenomic resolution of chytrid fungi.</title>
        <authorList>
            <person name="Stajich J.E."/>
            <person name="Amses K."/>
            <person name="Simmons R."/>
            <person name="Seto K."/>
            <person name="Myers J."/>
            <person name="Bonds A."/>
            <person name="Quandt C.A."/>
            <person name="Barry K."/>
            <person name="Liu P."/>
            <person name="Grigoriev I."/>
            <person name="Longcore J.E."/>
            <person name="James T.Y."/>
        </authorList>
    </citation>
    <scope>NUCLEOTIDE SEQUENCE</scope>
    <source>
        <strain evidence="3">JEL0513</strain>
    </source>
</reference>
<evidence type="ECO:0000256" key="1">
    <source>
        <dbReference type="ARBA" id="ARBA00006407"/>
    </source>
</evidence>
<dbReference type="PANTHER" id="PTHR12184">
    <property type="entry name" value="UBIQUINOL-CYTOCHROME C REDUCTASE COMPLEX ASSEMBLY FACTOR 1 FAMILY MEMBER"/>
    <property type="match status" value="1"/>
</dbReference>
<dbReference type="GO" id="GO:0034551">
    <property type="term" value="P:mitochondrial respiratory chain complex III assembly"/>
    <property type="evidence" value="ECO:0007669"/>
    <property type="project" value="TreeGrafter"/>
</dbReference>
<dbReference type="AlphaFoldDB" id="A0AAD5SQY9"/>
<dbReference type="InterPro" id="IPR007129">
    <property type="entry name" value="Ubiqinol_cyt_c_chaperone_CPB3"/>
</dbReference>
<dbReference type="Pfam" id="PF03981">
    <property type="entry name" value="Ubiq_cyt_C_chap"/>
    <property type="match status" value="1"/>
</dbReference>
<sequence length="183" mass="21013">MLTNPFGTIKSKMAKIDHARFAYEICADQFYENNAFLKRFNLEDNLQVWFNVTALHIWILTAQLKTLGPEGRVMCQEIFSTMLLDIEIRLNKAGVRTRINQITSDLISLYYGQQLAYDEGLALGDAVLASALWRNIFSSSVEITAQDLKHITEYVRLQLQFLDEKNLVDLDKSVKFLDVGFPK</sequence>
<proteinExistence type="inferred from homology"/>
<evidence type="ECO:0000313" key="3">
    <source>
        <dbReference type="EMBL" id="KAJ3089095.1"/>
    </source>
</evidence>
<dbReference type="Proteomes" id="UP001211907">
    <property type="component" value="Unassembled WGS sequence"/>
</dbReference>
<dbReference type="GO" id="GO:0005739">
    <property type="term" value="C:mitochondrion"/>
    <property type="evidence" value="ECO:0007669"/>
    <property type="project" value="TreeGrafter"/>
</dbReference>
<evidence type="ECO:0000259" key="2">
    <source>
        <dbReference type="Pfam" id="PF03981"/>
    </source>
</evidence>
<evidence type="ECO:0000313" key="4">
    <source>
        <dbReference type="Proteomes" id="UP001211907"/>
    </source>
</evidence>
<dbReference type="PANTHER" id="PTHR12184:SF1">
    <property type="entry name" value="UBIQUINOL-CYTOCHROME-C REDUCTASE COMPLEX ASSEMBLY FACTOR 1"/>
    <property type="match status" value="1"/>
</dbReference>
<dbReference type="InterPro" id="IPR021150">
    <property type="entry name" value="Ubiq_cyt_c_chap"/>
</dbReference>
<accession>A0AAD5SQY9</accession>
<dbReference type="EMBL" id="JADGJH010003739">
    <property type="protein sequence ID" value="KAJ3089095.1"/>
    <property type="molecule type" value="Genomic_DNA"/>
</dbReference>